<reference evidence="9 10" key="1">
    <citation type="journal article" date="2014" name="Am. J. Bot.">
        <title>Genome assembly and annotation for red clover (Trifolium pratense; Fabaceae).</title>
        <authorList>
            <person name="Istvanek J."/>
            <person name="Jaros M."/>
            <person name="Krenek A."/>
            <person name="Repkova J."/>
        </authorList>
    </citation>
    <scope>NUCLEOTIDE SEQUENCE [LARGE SCALE GENOMIC DNA]</scope>
    <source>
        <strain evidence="10">cv. Tatra</strain>
        <tissue evidence="9">Young leaves</tissue>
    </source>
</reference>
<keyword evidence="5 8" id="KW-1133">Transmembrane helix</keyword>
<comment type="subcellular location">
    <subcellularLocation>
        <location evidence="1">Membrane</location>
        <topology evidence="1">Multi-pass membrane protein</topology>
    </subcellularLocation>
</comment>
<dbReference type="InterPro" id="IPR004326">
    <property type="entry name" value="Mlo"/>
</dbReference>
<evidence type="ECO:0000256" key="1">
    <source>
        <dbReference type="ARBA" id="ARBA00004141"/>
    </source>
</evidence>
<keyword evidence="4" id="KW-0611">Plant defense</keyword>
<evidence type="ECO:0000256" key="4">
    <source>
        <dbReference type="ARBA" id="ARBA00022821"/>
    </source>
</evidence>
<dbReference type="AlphaFoldDB" id="A0A2K3MJR1"/>
<name>A0A2K3MJR1_TRIPR</name>
<dbReference type="STRING" id="57577.A0A2K3MJR1"/>
<evidence type="ECO:0000256" key="7">
    <source>
        <dbReference type="ARBA" id="ARBA00023265"/>
    </source>
</evidence>
<feature type="non-terminal residue" evidence="9">
    <location>
        <position position="1"/>
    </location>
</feature>
<dbReference type="Proteomes" id="UP000236291">
    <property type="component" value="Unassembled WGS sequence"/>
</dbReference>
<gene>
    <name evidence="9" type="ORF">L195_g047202</name>
</gene>
<feature type="transmembrane region" description="Helical" evidence="8">
    <location>
        <begin position="46"/>
        <end position="68"/>
    </location>
</feature>
<evidence type="ECO:0000313" key="9">
    <source>
        <dbReference type="EMBL" id="PNX91073.1"/>
    </source>
</evidence>
<dbReference type="Pfam" id="PF03094">
    <property type="entry name" value="Mlo"/>
    <property type="match status" value="1"/>
</dbReference>
<dbReference type="PANTHER" id="PTHR31942">
    <property type="entry name" value="MLO-LIKE PROTEIN 1"/>
    <property type="match status" value="1"/>
</dbReference>
<reference evidence="9 10" key="2">
    <citation type="journal article" date="2017" name="Front. Plant Sci.">
        <title>Gene Classification and Mining of Molecular Markers Useful in Red Clover (Trifolium pratense) Breeding.</title>
        <authorList>
            <person name="Istvanek J."/>
            <person name="Dluhosova J."/>
            <person name="Dluhos P."/>
            <person name="Patkova L."/>
            <person name="Nedelnik J."/>
            <person name="Repkova J."/>
        </authorList>
    </citation>
    <scope>NUCLEOTIDE SEQUENCE [LARGE SCALE GENOMIC DNA]</scope>
    <source>
        <strain evidence="10">cv. Tatra</strain>
        <tissue evidence="9">Young leaves</tissue>
    </source>
</reference>
<keyword evidence="6 8" id="KW-0472">Membrane</keyword>
<dbReference type="GO" id="GO:0016020">
    <property type="term" value="C:membrane"/>
    <property type="evidence" value="ECO:0007669"/>
    <property type="project" value="UniProtKB-SubCell"/>
</dbReference>
<dbReference type="EMBL" id="ASHM01064930">
    <property type="protein sequence ID" value="PNX91073.1"/>
    <property type="molecule type" value="Genomic_DNA"/>
</dbReference>
<dbReference type="PANTHER" id="PTHR31942:SF82">
    <property type="entry name" value="MLO PROTEIN HOMOLOG 1"/>
    <property type="match status" value="1"/>
</dbReference>
<evidence type="ECO:0000256" key="2">
    <source>
        <dbReference type="ARBA" id="ARBA00006574"/>
    </source>
</evidence>
<evidence type="ECO:0000313" key="10">
    <source>
        <dbReference type="Proteomes" id="UP000236291"/>
    </source>
</evidence>
<proteinExistence type="inferred from homology"/>
<dbReference type="GO" id="GO:0006952">
    <property type="term" value="P:defense response"/>
    <property type="evidence" value="ECO:0007669"/>
    <property type="project" value="UniProtKB-KW"/>
</dbReference>
<protein>
    <submittedName>
        <fullName evidence="9">MLO protein 1-like</fullName>
    </submittedName>
</protein>
<comment type="similarity">
    <text evidence="2">Belongs to the MLO family.</text>
</comment>
<evidence type="ECO:0000256" key="6">
    <source>
        <dbReference type="ARBA" id="ARBA00023136"/>
    </source>
</evidence>
<keyword evidence="3 8" id="KW-0812">Transmembrane</keyword>
<sequence length="193" mass="22678">DRRRLLSFDDENMVWRRSLAAAAGGDDYCSQKGQVSLISQSGVHQLHIFIFVLAVFHIFYSVMTMVLARAKMQKWKAWEAETSSVEYQFTHDPARFRFAHQTTFVRRHSGWTRKPGIRWVVAFFRQFFASVSKVDYMTMRHGFINAHFAPDSKFDFHKYIKRSMEDDFKVVVGISIPLWAFAVIFLLMNVYSK</sequence>
<evidence type="ECO:0000256" key="5">
    <source>
        <dbReference type="ARBA" id="ARBA00022989"/>
    </source>
</evidence>
<keyword evidence="7" id="KW-0568">Pathogenesis-related protein</keyword>
<evidence type="ECO:0000256" key="3">
    <source>
        <dbReference type="ARBA" id="ARBA00022692"/>
    </source>
</evidence>
<accession>A0A2K3MJR1</accession>
<comment type="caution">
    <text evidence="9">The sequence shown here is derived from an EMBL/GenBank/DDBJ whole genome shotgun (WGS) entry which is preliminary data.</text>
</comment>
<feature type="transmembrane region" description="Helical" evidence="8">
    <location>
        <begin position="170"/>
        <end position="191"/>
    </location>
</feature>
<organism evidence="9 10">
    <name type="scientific">Trifolium pratense</name>
    <name type="common">Red clover</name>
    <dbReference type="NCBI Taxonomy" id="57577"/>
    <lineage>
        <taxon>Eukaryota</taxon>
        <taxon>Viridiplantae</taxon>
        <taxon>Streptophyta</taxon>
        <taxon>Embryophyta</taxon>
        <taxon>Tracheophyta</taxon>
        <taxon>Spermatophyta</taxon>
        <taxon>Magnoliopsida</taxon>
        <taxon>eudicotyledons</taxon>
        <taxon>Gunneridae</taxon>
        <taxon>Pentapetalae</taxon>
        <taxon>rosids</taxon>
        <taxon>fabids</taxon>
        <taxon>Fabales</taxon>
        <taxon>Fabaceae</taxon>
        <taxon>Papilionoideae</taxon>
        <taxon>50 kb inversion clade</taxon>
        <taxon>NPAAA clade</taxon>
        <taxon>Hologalegina</taxon>
        <taxon>IRL clade</taxon>
        <taxon>Trifolieae</taxon>
        <taxon>Trifolium</taxon>
    </lineage>
</organism>
<evidence type="ECO:0000256" key="8">
    <source>
        <dbReference type="SAM" id="Phobius"/>
    </source>
</evidence>